<dbReference type="EMBL" id="SMBU01000050">
    <property type="protein sequence ID" value="TCU85127.1"/>
    <property type="molecule type" value="Genomic_DNA"/>
</dbReference>
<reference evidence="2 3" key="1">
    <citation type="submission" date="2019-03" db="EMBL/GenBank/DDBJ databases">
        <title>Genomic Encyclopedia of Type Strains, Phase IV (KMG-IV): sequencing the most valuable type-strain genomes for metagenomic binning, comparative biology and taxonomic classification.</title>
        <authorList>
            <person name="Goeker M."/>
        </authorList>
    </citation>
    <scope>NUCLEOTIDE SEQUENCE [LARGE SCALE GENOMIC DNA]</scope>
    <source>
        <strain evidence="2 3">DSM 654</strain>
    </source>
</reference>
<name>A0A4V2VNT9_ROSSA</name>
<dbReference type="AlphaFoldDB" id="A0A4V2VNT9"/>
<keyword evidence="3" id="KW-1185">Reference proteome</keyword>
<dbReference type="OrthoDB" id="8223640at2"/>
<gene>
    <name evidence="2" type="ORF">EV671_105017</name>
</gene>
<comment type="caution">
    <text evidence="2">The sequence shown here is derived from an EMBL/GenBank/DDBJ whole genome shotgun (WGS) entry which is preliminary data.</text>
</comment>
<evidence type="ECO:0000313" key="3">
    <source>
        <dbReference type="Proteomes" id="UP000295110"/>
    </source>
</evidence>
<evidence type="ECO:0008006" key="4">
    <source>
        <dbReference type="Google" id="ProtNLM"/>
    </source>
</evidence>
<feature type="chain" id="PRO_5020468264" description="DUF3617 family protein" evidence="1">
    <location>
        <begin position="23"/>
        <end position="162"/>
    </location>
</feature>
<protein>
    <recommendedName>
        <fullName evidence="4">DUF3617 family protein</fullName>
    </recommendedName>
</protein>
<dbReference type="RefSeq" id="WP_132576471.1">
    <property type="nucleotide sequence ID" value="NZ_CBCSGL010000070.1"/>
</dbReference>
<evidence type="ECO:0000313" key="2">
    <source>
        <dbReference type="EMBL" id="TCU85127.1"/>
    </source>
</evidence>
<organism evidence="2 3">
    <name type="scientific">Roseateles saccharophilus</name>
    <name type="common">Pseudomonas saccharophila</name>
    <dbReference type="NCBI Taxonomy" id="304"/>
    <lineage>
        <taxon>Bacteria</taxon>
        <taxon>Pseudomonadati</taxon>
        <taxon>Pseudomonadota</taxon>
        <taxon>Betaproteobacteria</taxon>
        <taxon>Burkholderiales</taxon>
        <taxon>Sphaerotilaceae</taxon>
        <taxon>Roseateles</taxon>
    </lineage>
</organism>
<sequence length="162" mass="17080">MRMTAVFATGLVAFLSGAQVSATDLPKEGSYDFMSCYSGTVNAIGFSKTHDASTSEYGGTIQSNPPGGLFDKVAFRCISLSYSEDGKTSTTIVCEGVDRDGHKYMTRIVGDGTNITRKVVAGTGKYEGMTASGTVEAMGPFGVSKPGTVQNCNHQKGSYRLK</sequence>
<accession>A0A4V2VNT9</accession>
<dbReference type="Proteomes" id="UP000295110">
    <property type="component" value="Unassembled WGS sequence"/>
</dbReference>
<feature type="signal peptide" evidence="1">
    <location>
        <begin position="1"/>
        <end position="22"/>
    </location>
</feature>
<evidence type="ECO:0000256" key="1">
    <source>
        <dbReference type="SAM" id="SignalP"/>
    </source>
</evidence>
<proteinExistence type="predicted"/>
<keyword evidence="1" id="KW-0732">Signal</keyword>